<evidence type="ECO:0000313" key="2">
    <source>
        <dbReference type="EMBL" id="EOB07155.1"/>
    </source>
</evidence>
<evidence type="ECO:0000313" key="3">
    <source>
        <dbReference type="Proteomes" id="UP000296049"/>
    </source>
</evidence>
<name>R0LZ79_ANAPL</name>
<protein>
    <submittedName>
        <fullName evidence="2">Uncharacterized protein</fullName>
    </submittedName>
</protein>
<reference evidence="3" key="1">
    <citation type="journal article" date="2013" name="Nat. Genet.">
        <title>The duck genome and transcriptome provide insight into an avian influenza virus reservoir species.</title>
        <authorList>
            <person name="Huang Y."/>
            <person name="Li Y."/>
            <person name="Burt D.W."/>
            <person name="Chen H."/>
            <person name="Zhang Y."/>
            <person name="Qian W."/>
            <person name="Kim H."/>
            <person name="Gan S."/>
            <person name="Zhao Y."/>
            <person name="Li J."/>
            <person name="Yi K."/>
            <person name="Feng H."/>
            <person name="Zhu P."/>
            <person name="Li B."/>
            <person name="Liu Q."/>
            <person name="Fairley S."/>
            <person name="Magor K.E."/>
            <person name="Du Z."/>
            <person name="Hu X."/>
            <person name="Goodman L."/>
            <person name="Tafer H."/>
            <person name="Vignal A."/>
            <person name="Lee T."/>
            <person name="Kim K.W."/>
            <person name="Sheng Z."/>
            <person name="An Y."/>
            <person name="Searle S."/>
            <person name="Herrero J."/>
            <person name="Groenen M.A."/>
            <person name="Crooijmans R.P."/>
            <person name="Faraut T."/>
            <person name="Cai Q."/>
            <person name="Webster R.G."/>
            <person name="Aldridge J.R."/>
            <person name="Warren W.C."/>
            <person name="Bartschat S."/>
            <person name="Kehr S."/>
            <person name="Marz M."/>
            <person name="Stadler P.F."/>
            <person name="Smith J."/>
            <person name="Kraus R.H."/>
            <person name="Zhao Y."/>
            <person name="Ren L."/>
            <person name="Fei J."/>
            <person name="Morisson M."/>
            <person name="Kaiser P."/>
            <person name="Griffin D.K."/>
            <person name="Rao M."/>
            <person name="Pitel F."/>
            <person name="Wang J."/>
            <person name="Li N."/>
        </authorList>
    </citation>
    <scope>NUCLEOTIDE SEQUENCE [LARGE SCALE GENOMIC DNA]</scope>
</reference>
<accession>R0LZ79</accession>
<sequence length="510" mass="55807">MTGFIPEHRHQGLAKATALSLHRCSLCSPAMDFPNASHMSKLIKSIAEGDASLSLHKAPSSASNLRLQIVAQTRRTMMEDAKPQLQTQQRFCASTPACVHTRLSGIQQLVILQTAASAADCSLAPVNYHFANCKPSSSINTLFVWVKEKETQQRVSRQDITWHNWRDVSLGSQPGPGRRRGLPGKPGGTVTKSMLGFGHRSTEGYKLLSLGYHRPELQQENICICSVPAQAAFSETSFILCAMMPLQGGSTDRAVPFTQVKARAKKQEYGEKEQFPFPPFSLCPLSGPIADTQCAQDAARHRCECKGINAKTQSLQMPDAGCITSNEIRIVSFIYWRWKQSFVRQRKNEKTLNNEGSAPKFRQLLHLKQAEHQEKAPTLLVLSKWMHPDPFAPARVTSPGSHIGTRPAGSHGSCFGVPLFLKYTATNESTRSCAFPGALERKGGPLPNAAGGLHVHGASQKPKLGGNAGTSILSCFIDHLKPCQPKLLGPKQGSERQRIQQCSRQLCQGS</sequence>
<feature type="region of interest" description="Disordered" evidence="1">
    <location>
        <begin position="167"/>
        <end position="189"/>
    </location>
</feature>
<dbReference type="EMBL" id="KB742553">
    <property type="protein sequence ID" value="EOB07155.1"/>
    <property type="molecule type" value="Genomic_DNA"/>
</dbReference>
<proteinExistence type="predicted"/>
<dbReference type="Proteomes" id="UP000296049">
    <property type="component" value="Unassembled WGS sequence"/>
</dbReference>
<organism evidence="2 3">
    <name type="scientific">Anas platyrhynchos</name>
    <name type="common">Mallard</name>
    <name type="synonym">Anas boschas</name>
    <dbReference type="NCBI Taxonomy" id="8839"/>
    <lineage>
        <taxon>Eukaryota</taxon>
        <taxon>Metazoa</taxon>
        <taxon>Chordata</taxon>
        <taxon>Craniata</taxon>
        <taxon>Vertebrata</taxon>
        <taxon>Euteleostomi</taxon>
        <taxon>Archelosauria</taxon>
        <taxon>Archosauria</taxon>
        <taxon>Dinosauria</taxon>
        <taxon>Saurischia</taxon>
        <taxon>Theropoda</taxon>
        <taxon>Coelurosauria</taxon>
        <taxon>Aves</taxon>
        <taxon>Neognathae</taxon>
        <taxon>Galloanserae</taxon>
        <taxon>Anseriformes</taxon>
        <taxon>Anatidae</taxon>
        <taxon>Anatinae</taxon>
        <taxon>Anas</taxon>
    </lineage>
</organism>
<gene>
    <name evidence="2" type="ORF">Anapl_10667</name>
</gene>
<dbReference type="AlphaFoldDB" id="R0LZ79"/>
<keyword evidence="3" id="KW-1185">Reference proteome</keyword>
<evidence type="ECO:0000256" key="1">
    <source>
        <dbReference type="SAM" id="MobiDB-lite"/>
    </source>
</evidence>